<gene>
    <name evidence="8" type="ORF">KIW84_063082</name>
</gene>
<accession>A0A9D5A7A4</accession>
<dbReference type="SUPFAM" id="SSF101936">
    <property type="entry name" value="DNA-binding pseudobarrel domain"/>
    <property type="match status" value="2"/>
</dbReference>
<name>A0A9D5A7A4_PEA</name>
<evidence type="ECO:0000313" key="8">
    <source>
        <dbReference type="EMBL" id="KAI5397118.1"/>
    </source>
</evidence>
<keyword evidence="2" id="KW-0805">Transcription regulation</keyword>
<evidence type="ECO:0000256" key="3">
    <source>
        <dbReference type="ARBA" id="ARBA00023125"/>
    </source>
</evidence>
<dbReference type="AlphaFoldDB" id="A0A9D5A7A4"/>
<comment type="caution">
    <text evidence="8">The sequence shown here is derived from an EMBL/GenBank/DDBJ whole genome shotgun (WGS) entry which is preliminary data.</text>
</comment>
<dbReference type="PANTHER" id="PTHR31920:SF108">
    <property type="entry name" value="B3 DOMAIN-CONTAINING TRANSCRIPTION FACTOR VRN1-LIKE"/>
    <property type="match status" value="1"/>
</dbReference>
<evidence type="ECO:0000256" key="6">
    <source>
        <dbReference type="SAM" id="MobiDB-lite"/>
    </source>
</evidence>
<dbReference type="Proteomes" id="UP001058974">
    <property type="component" value="Chromosome 6"/>
</dbReference>
<evidence type="ECO:0000256" key="5">
    <source>
        <dbReference type="ARBA" id="ARBA00023242"/>
    </source>
</evidence>
<evidence type="ECO:0000256" key="1">
    <source>
        <dbReference type="ARBA" id="ARBA00004123"/>
    </source>
</evidence>
<dbReference type="CDD" id="cd10017">
    <property type="entry name" value="B3_DNA"/>
    <property type="match status" value="2"/>
</dbReference>
<dbReference type="GO" id="GO:0005634">
    <property type="term" value="C:nucleus"/>
    <property type="evidence" value="ECO:0007669"/>
    <property type="project" value="UniProtKB-SubCell"/>
</dbReference>
<evidence type="ECO:0000313" key="9">
    <source>
        <dbReference type="Proteomes" id="UP001058974"/>
    </source>
</evidence>
<keyword evidence="9" id="KW-1185">Reference proteome</keyword>
<dbReference type="GO" id="GO:0003677">
    <property type="term" value="F:DNA binding"/>
    <property type="evidence" value="ECO:0007669"/>
    <property type="project" value="UniProtKB-KW"/>
</dbReference>
<dbReference type="PANTHER" id="PTHR31920">
    <property type="entry name" value="B3 DOMAIN-CONTAINING"/>
    <property type="match status" value="1"/>
</dbReference>
<dbReference type="PROSITE" id="PS50863">
    <property type="entry name" value="B3"/>
    <property type="match status" value="1"/>
</dbReference>
<dbReference type="Gramene" id="Psat06G0308200-T1">
    <property type="protein sequence ID" value="KAI5397118.1"/>
    <property type="gene ID" value="KIW84_063082"/>
</dbReference>
<keyword evidence="5" id="KW-0539">Nucleus</keyword>
<dbReference type="InterPro" id="IPR003340">
    <property type="entry name" value="B3_DNA-bd"/>
</dbReference>
<evidence type="ECO:0000256" key="4">
    <source>
        <dbReference type="ARBA" id="ARBA00023163"/>
    </source>
</evidence>
<protein>
    <recommendedName>
        <fullName evidence="7">TF-B3 domain-containing protein</fullName>
    </recommendedName>
</protein>
<evidence type="ECO:0000256" key="2">
    <source>
        <dbReference type="ARBA" id="ARBA00023015"/>
    </source>
</evidence>
<sequence length="304" mass="35783">MSFQHRPDFYRIIMHDKQLRLPKSYVKKYWNGTPNPIFLRLPNGVQQKIFWVERDGGICFDKNWEDFAKFLKVGYFLIFKYICGSYFKVKIFNLSCLEINYSSIRCVDEVGERKEEIKEIIELSDESEEHAQTESGKNGKRKRKVTTQPKNLSRPSPYFEVTLKQSYAEGSMLRIPIAFSREYFTGFEEKAILKVGKDIAMEVLIKFSQGFTMKSGWNKFTQKYNLQVGDACKFVMTQSQPLSFSVTITRVRKKTNPMMIEFQREKALEELLEEGQKYMFPKNVPNEFMTGYENFVELKMKGKS</sequence>
<organism evidence="8 9">
    <name type="scientific">Pisum sativum</name>
    <name type="common">Garden pea</name>
    <name type="synonym">Lathyrus oleraceus</name>
    <dbReference type="NCBI Taxonomy" id="3888"/>
    <lineage>
        <taxon>Eukaryota</taxon>
        <taxon>Viridiplantae</taxon>
        <taxon>Streptophyta</taxon>
        <taxon>Embryophyta</taxon>
        <taxon>Tracheophyta</taxon>
        <taxon>Spermatophyta</taxon>
        <taxon>Magnoliopsida</taxon>
        <taxon>eudicotyledons</taxon>
        <taxon>Gunneridae</taxon>
        <taxon>Pentapetalae</taxon>
        <taxon>rosids</taxon>
        <taxon>fabids</taxon>
        <taxon>Fabales</taxon>
        <taxon>Fabaceae</taxon>
        <taxon>Papilionoideae</taxon>
        <taxon>50 kb inversion clade</taxon>
        <taxon>NPAAA clade</taxon>
        <taxon>Hologalegina</taxon>
        <taxon>IRL clade</taxon>
        <taxon>Fabeae</taxon>
        <taxon>Lathyrus</taxon>
    </lineage>
</organism>
<reference evidence="8 9" key="1">
    <citation type="journal article" date="2022" name="Nat. Genet.">
        <title>Improved pea reference genome and pan-genome highlight genomic features and evolutionary characteristics.</title>
        <authorList>
            <person name="Yang T."/>
            <person name="Liu R."/>
            <person name="Luo Y."/>
            <person name="Hu S."/>
            <person name="Wang D."/>
            <person name="Wang C."/>
            <person name="Pandey M.K."/>
            <person name="Ge S."/>
            <person name="Xu Q."/>
            <person name="Li N."/>
            <person name="Li G."/>
            <person name="Huang Y."/>
            <person name="Saxena R.K."/>
            <person name="Ji Y."/>
            <person name="Li M."/>
            <person name="Yan X."/>
            <person name="He Y."/>
            <person name="Liu Y."/>
            <person name="Wang X."/>
            <person name="Xiang C."/>
            <person name="Varshney R.K."/>
            <person name="Ding H."/>
            <person name="Gao S."/>
            <person name="Zong X."/>
        </authorList>
    </citation>
    <scope>NUCLEOTIDE SEQUENCE [LARGE SCALE GENOMIC DNA]</scope>
    <source>
        <strain evidence="8 9">cv. Zhongwan 6</strain>
    </source>
</reference>
<feature type="domain" description="TF-B3" evidence="7">
    <location>
        <begin position="158"/>
        <end position="252"/>
    </location>
</feature>
<dbReference type="InterPro" id="IPR050655">
    <property type="entry name" value="Plant_B3_domain"/>
</dbReference>
<dbReference type="InterPro" id="IPR015300">
    <property type="entry name" value="DNA-bd_pseudobarrel_sf"/>
</dbReference>
<keyword evidence="4" id="KW-0804">Transcription</keyword>
<dbReference type="OrthoDB" id="1429011at2759"/>
<feature type="region of interest" description="Disordered" evidence="6">
    <location>
        <begin position="125"/>
        <end position="153"/>
    </location>
</feature>
<dbReference type="Gene3D" id="2.40.330.10">
    <property type="entry name" value="DNA-binding pseudobarrel domain"/>
    <property type="match status" value="2"/>
</dbReference>
<keyword evidence="3" id="KW-0238">DNA-binding</keyword>
<dbReference type="SMART" id="SM01019">
    <property type="entry name" value="B3"/>
    <property type="match status" value="2"/>
</dbReference>
<evidence type="ECO:0000259" key="7">
    <source>
        <dbReference type="PROSITE" id="PS50863"/>
    </source>
</evidence>
<dbReference type="EMBL" id="JAMSHJ010000006">
    <property type="protein sequence ID" value="KAI5397118.1"/>
    <property type="molecule type" value="Genomic_DNA"/>
</dbReference>
<proteinExistence type="predicted"/>
<comment type="subcellular location">
    <subcellularLocation>
        <location evidence="1">Nucleus</location>
    </subcellularLocation>
</comment>
<dbReference type="Pfam" id="PF02362">
    <property type="entry name" value="B3"/>
    <property type="match status" value="1"/>
</dbReference>